<keyword evidence="9" id="KW-1185">Reference proteome</keyword>
<keyword evidence="3 6" id="KW-0238">DNA-binding</keyword>
<comment type="subcellular location">
    <subcellularLocation>
        <location evidence="1 6">Nucleus</location>
    </subcellularLocation>
</comment>
<keyword evidence="5 6" id="KW-0539">Nucleus</keyword>
<evidence type="ECO:0000256" key="3">
    <source>
        <dbReference type="ARBA" id="ARBA00023125"/>
    </source>
</evidence>
<proteinExistence type="predicted"/>
<dbReference type="EMBL" id="CAIIXF020000001">
    <property type="protein sequence ID" value="CAH1773009.1"/>
    <property type="molecule type" value="Genomic_DNA"/>
</dbReference>
<feature type="DNA-binding region" description="Fork-head" evidence="6">
    <location>
        <begin position="115"/>
        <end position="209"/>
    </location>
</feature>
<organism evidence="8 9">
    <name type="scientific">Owenia fusiformis</name>
    <name type="common">Polychaete worm</name>
    <dbReference type="NCBI Taxonomy" id="6347"/>
    <lineage>
        <taxon>Eukaryota</taxon>
        <taxon>Metazoa</taxon>
        <taxon>Spiralia</taxon>
        <taxon>Lophotrochozoa</taxon>
        <taxon>Annelida</taxon>
        <taxon>Polychaeta</taxon>
        <taxon>Sedentaria</taxon>
        <taxon>Canalipalpata</taxon>
        <taxon>Sabellida</taxon>
        <taxon>Oweniida</taxon>
        <taxon>Oweniidae</taxon>
        <taxon>Owenia</taxon>
    </lineage>
</organism>
<protein>
    <submittedName>
        <fullName evidence="8">Uncharacterized protein</fullName>
    </submittedName>
</protein>
<dbReference type="Pfam" id="PF00250">
    <property type="entry name" value="Forkhead"/>
    <property type="match status" value="1"/>
</dbReference>
<evidence type="ECO:0000256" key="1">
    <source>
        <dbReference type="ARBA" id="ARBA00004123"/>
    </source>
</evidence>
<evidence type="ECO:0000313" key="8">
    <source>
        <dbReference type="EMBL" id="CAH1773009.1"/>
    </source>
</evidence>
<feature type="compositionally biased region" description="Polar residues" evidence="7">
    <location>
        <begin position="50"/>
        <end position="59"/>
    </location>
</feature>
<feature type="region of interest" description="Disordered" evidence="7">
    <location>
        <begin position="366"/>
        <end position="430"/>
    </location>
</feature>
<evidence type="ECO:0000256" key="5">
    <source>
        <dbReference type="ARBA" id="ARBA00023242"/>
    </source>
</evidence>
<keyword evidence="2" id="KW-0805">Transcription regulation</keyword>
<name>A0A8J1Y1F0_OWEFU</name>
<dbReference type="SMART" id="SM00339">
    <property type="entry name" value="FH"/>
    <property type="match status" value="1"/>
</dbReference>
<dbReference type="InterPro" id="IPR030456">
    <property type="entry name" value="TF_fork_head_CS_2"/>
</dbReference>
<dbReference type="PANTHER" id="PTHR11829">
    <property type="entry name" value="FORKHEAD BOX PROTEIN"/>
    <property type="match status" value="1"/>
</dbReference>
<dbReference type="Proteomes" id="UP000749559">
    <property type="component" value="Unassembled WGS sequence"/>
</dbReference>
<dbReference type="GO" id="GO:0000978">
    <property type="term" value="F:RNA polymerase II cis-regulatory region sequence-specific DNA binding"/>
    <property type="evidence" value="ECO:0007669"/>
    <property type="project" value="TreeGrafter"/>
</dbReference>
<reference evidence="8" key="1">
    <citation type="submission" date="2022-03" db="EMBL/GenBank/DDBJ databases">
        <authorList>
            <person name="Martin C."/>
        </authorList>
    </citation>
    <scope>NUCLEOTIDE SEQUENCE</scope>
</reference>
<evidence type="ECO:0000256" key="4">
    <source>
        <dbReference type="ARBA" id="ARBA00023163"/>
    </source>
</evidence>
<dbReference type="InterPro" id="IPR036390">
    <property type="entry name" value="WH_DNA-bd_sf"/>
</dbReference>
<evidence type="ECO:0000256" key="6">
    <source>
        <dbReference type="PROSITE-ProRule" id="PRU00089"/>
    </source>
</evidence>
<dbReference type="SUPFAM" id="SSF46785">
    <property type="entry name" value="Winged helix' DNA-binding domain"/>
    <property type="match status" value="1"/>
</dbReference>
<dbReference type="PROSITE" id="PS00658">
    <property type="entry name" value="FORK_HEAD_2"/>
    <property type="match status" value="1"/>
</dbReference>
<dbReference type="GO" id="GO:0009653">
    <property type="term" value="P:anatomical structure morphogenesis"/>
    <property type="evidence" value="ECO:0007669"/>
    <property type="project" value="TreeGrafter"/>
</dbReference>
<dbReference type="PANTHER" id="PTHR11829:SF402">
    <property type="entry name" value="FORK HEAD DOMAIN-CONTAINING PROTEIN FD3-RELATED"/>
    <property type="match status" value="1"/>
</dbReference>
<gene>
    <name evidence="8" type="ORF">OFUS_LOCUS661</name>
</gene>
<dbReference type="InterPro" id="IPR036388">
    <property type="entry name" value="WH-like_DNA-bd_sf"/>
</dbReference>
<dbReference type="GO" id="GO:0005634">
    <property type="term" value="C:nucleus"/>
    <property type="evidence" value="ECO:0007669"/>
    <property type="project" value="UniProtKB-SubCell"/>
</dbReference>
<dbReference type="FunFam" id="1.10.10.10:FF:000016">
    <property type="entry name" value="Forkhead box protein I1"/>
    <property type="match status" value="1"/>
</dbReference>
<dbReference type="CDD" id="cd20048">
    <property type="entry name" value="FH_FOXD4-like"/>
    <property type="match status" value="1"/>
</dbReference>
<sequence>MRFDIDTRYREMIVLTPREQNIVNQNQDLNLSIKSEDMEHSEDLAHCDNMSDNSEGSEQYETEPKPRSGGKMKGLKPSEIEMIRKEMERNIDDEPAEGETTLDADGKKKKTSLVKPPYSYIALITMGILQSPQKKLTLSGICEFIINRFPYYKDKFPAWQNSIRHNLSLNDCFIKIPREPGNPGKGNYWTLDPASEDMFDNGSFLRRRKRFKRQMPDYAFAQQQAFMSANELYGHHPALLAAHHQAAAAAHHHHPGHPTHALPYPYMAPMHGQGGLSLIPHPDLARAHAVNPMGLAISPQHIQTLQRSLQRDIAPCNKTLSSEQHLPQHSELGRAHVTNPLGLTIPQHQLPSVPKEAIRPHKPLTVSTTIVSSRSPTSSNSSQKPGFSIDNIIGTSSSSSSPNSDRKSPDSPAAVTSHSFRPPSSSQGHLLLQPAQPAMSLPVSLGMRPAISMDTLRSNGNSFTNPLHLAAAGLHGMSGIDLEKYRQYVQLPWHR</sequence>
<evidence type="ECO:0000256" key="7">
    <source>
        <dbReference type="SAM" id="MobiDB-lite"/>
    </source>
</evidence>
<feature type="compositionally biased region" description="Polar residues" evidence="7">
    <location>
        <begin position="414"/>
        <end position="428"/>
    </location>
</feature>
<dbReference type="GO" id="GO:0000981">
    <property type="term" value="F:DNA-binding transcription factor activity, RNA polymerase II-specific"/>
    <property type="evidence" value="ECO:0007669"/>
    <property type="project" value="TreeGrafter"/>
</dbReference>
<dbReference type="AlphaFoldDB" id="A0A8J1Y1F0"/>
<dbReference type="InterPro" id="IPR050211">
    <property type="entry name" value="FOX_domain-containing"/>
</dbReference>
<dbReference type="PRINTS" id="PR00053">
    <property type="entry name" value="FORKHEAD"/>
</dbReference>
<dbReference type="PROSITE" id="PS50039">
    <property type="entry name" value="FORK_HEAD_3"/>
    <property type="match status" value="1"/>
</dbReference>
<feature type="compositionally biased region" description="Low complexity" evidence="7">
    <location>
        <begin position="366"/>
        <end position="403"/>
    </location>
</feature>
<feature type="region of interest" description="Disordered" evidence="7">
    <location>
        <begin position="37"/>
        <end position="74"/>
    </location>
</feature>
<accession>A0A8J1Y1F0</accession>
<evidence type="ECO:0000256" key="2">
    <source>
        <dbReference type="ARBA" id="ARBA00023015"/>
    </source>
</evidence>
<comment type="caution">
    <text evidence="8">The sequence shown here is derived from an EMBL/GenBank/DDBJ whole genome shotgun (WGS) entry which is preliminary data.</text>
</comment>
<dbReference type="GO" id="GO:0030154">
    <property type="term" value="P:cell differentiation"/>
    <property type="evidence" value="ECO:0007669"/>
    <property type="project" value="TreeGrafter"/>
</dbReference>
<dbReference type="Gene3D" id="1.10.10.10">
    <property type="entry name" value="Winged helix-like DNA-binding domain superfamily/Winged helix DNA-binding domain"/>
    <property type="match status" value="1"/>
</dbReference>
<dbReference type="InterPro" id="IPR001766">
    <property type="entry name" value="Fork_head_dom"/>
</dbReference>
<dbReference type="OrthoDB" id="5402974at2759"/>
<evidence type="ECO:0000313" key="9">
    <source>
        <dbReference type="Proteomes" id="UP000749559"/>
    </source>
</evidence>
<keyword evidence="4" id="KW-0804">Transcription</keyword>
<feature type="compositionally biased region" description="Basic and acidic residues" evidence="7">
    <location>
        <begin position="37"/>
        <end position="46"/>
    </location>
</feature>